<dbReference type="SUPFAM" id="SSF51182">
    <property type="entry name" value="RmlC-like cupins"/>
    <property type="match status" value="1"/>
</dbReference>
<dbReference type="EMBL" id="JASVWF010000005">
    <property type="protein sequence ID" value="MDL5158432.1"/>
    <property type="molecule type" value="Genomic_DNA"/>
</dbReference>
<accession>A0ABT7MEW2</accession>
<reference evidence="2 3" key="1">
    <citation type="submission" date="2023-06" db="EMBL/GenBank/DDBJ databases">
        <title>Actinomycetospora Odt1-22.</title>
        <authorList>
            <person name="Supong K."/>
        </authorList>
    </citation>
    <scope>NUCLEOTIDE SEQUENCE [LARGE SCALE GENOMIC DNA]</scope>
    <source>
        <strain evidence="2 3">Odt1-22</strain>
    </source>
</reference>
<dbReference type="Proteomes" id="UP001231924">
    <property type="component" value="Unassembled WGS sequence"/>
</dbReference>
<dbReference type="InterPro" id="IPR013096">
    <property type="entry name" value="Cupin_2"/>
</dbReference>
<evidence type="ECO:0000313" key="2">
    <source>
        <dbReference type="EMBL" id="MDL5158432.1"/>
    </source>
</evidence>
<dbReference type="Gene3D" id="2.60.120.10">
    <property type="entry name" value="Jelly Rolls"/>
    <property type="match status" value="1"/>
</dbReference>
<protein>
    <submittedName>
        <fullName evidence="2">Cupin domain-containing protein</fullName>
    </submittedName>
</protein>
<organism evidence="2 3">
    <name type="scientific">Actinomycetospora termitidis</name>
    <dbReference type="NCBI Taxonomy" id="3053470"/>
    <lineage>
        <taxon>Bacteria</taxon>
        <taxon>Bacillati</taxon>
        <taxon>Actinomycetota</taxon>
        <taxon>Actinomycetes</taxon>
        <taxon>Pseudonocardiales</taxon>
        <taxon>Pseudonocardiaceae</taxon>
        <taxon>Actinomycetospora</taxon>
    </lineage>
</organism>
<dbReference type="Pfam" id="PF07883">
    <property type="entry name" value="Cupin_2"/>
    <property type="match status" value="1"/>
</dbReference>
<dbReference type="RefSeq" id="WP_286054977.1">
    <property type="nucleotide sequence ID" value="NZ_JASVWF010000005.1"/>
</dbReference>
<dbReference type="InterPro" id="IPR011051">
    <property type="entry name" value="RmlC_Cupin_sf"/>
</dbReference>
<comment type="caution">
    <text evidence="2">The sequence shown here is derived from an EMBL/GenBank/DDBJ whole genome shotgun (WGS) entry which is preliminary data.</text>
</comment>
<feature type="domain" description="Cupin type-2" evidence="1">
    <location>
        <begin position="36"/>
        <end position="93"/>
    </location>
</feature>
<dbReference type="InterPro" id="IPR014710">
    <property type="entry name" value="RmlC-like_jellyroll"/>
</dbReference>
<gene>
    <name evidence="2" type="ORF">QRT03_20870</name>
</gene>
<name>A0ABT7MEW2_9PSEU</name>
<evidence type="ECO:0000313" key="3">
    <source>
        <dbReference type="Proteomes" id="UP001231924"/>
    </source>
</evidence>
<sequence>MTVVRRADTRRTETPNAVMTTYASPTLGGSTQALWQVEMMPGAAGPRHTMDVEQVWTVLRGRATVEVSEEAYDLGPGDSIVLAGGVPRRFHADPTHGLTALVTGRGAAHAEVPGGATSIPPWIA</sequence>
<proteinExistence type="predicted"/>
<keyword evidence="3" id="KW-1185">Reference proteome</keyword>
<evidence type="ECO:0000259" key="1">
    <source>
        <dbReference type="Pfam" id="PF07883"/>
    </source>
</evidence>